<dbReference type="InterPro" id="IPR036259">
    <property type="entry name" value="MFS_trans_sf"/>
</dbReference>
<protein>
    <recommendedName>
        <fullName evidence="5">Major facilitator superfamily (MFS) profile domain-containing protein</fullName>
    </recommendedName>
</protein>
<dbReference type="FunFam" id="1.20.1250.20:FF:000431">
    <property type="entry name" value="Predicted protein"/>
    <property type="match status" value="1"/>
</dbReference>
<dbReference type="SUPFAM" id="SSF103473">
    <property type="entry name" value="MFS general substrate transporter"/>
    <property type="match status" value="1"/>
</dbReference>
<dbReference type="PANTHER" id="PTHR11328">
    <property type="entry name" value="MAJOR FACILITATOR SUPERFAMILY DOMAIN-CONTAINING PROTEIN"/>
    <property type="match status" value="1"/>
</dbReference>
<dbReference type="CDD" id="cd17491">
    <property type="entry name" value="MFS_MFSD12"/>
    <property type="match status" value="1"/>
</dbReference>
<feature type="transmembrane region" description="Helical" evidence="2">
    <location>
        <begin position="71"/>
        <end position="88"/>
    </location>
</feature>
<keyword evidence="2" id="KW-1133">Transmembrane helix</keyword>
<feature type="transmembrane region" description="Helical" evidence="2">
    <location>
        <begin position="171"/>
        <end position="190"/>
    </location>
</feature>
<reference evidence="3 4" key="1">
    <citation type="journal article" date="2015" name="Genome Biol.">
        <title>Comparative genomics of Steinernema reveals deeply conserved gene regulatory networks.</title>
        <authorList>
            <person name="Dillman A.R."/>
            <person name="Macchietto M."/>
            <person name="Porter C.F."/>
            <person name="Rogers A."/>
            <person name="Williams B."/>
            <person name="Antoshechkin I."/>
            <person name="Lee M.M."/>
            <person name="Goodwin Z."/>
            <person name="Lu X."/>
            <person name="Lewis E.E."/>
            <person name="Goodrich-Blair H."/>
            <person name="Stock S.P."/>
            <person name="Adams B.J."/>
            <person name="Sternberg P.W."/>
            <person name="Mortazavi A."/>
        </authorList>
    </citation>
    <scope>NUCLEOTIDE SEQUENCE [LARGE SCALE GENOMIC DNA]</scope>
    <source>
        <strain evidence="3 4">ALL</strain>
    </source>
</reference>
<dbReference type="GO" id="GO:0015293">
    <property type="term" value="F:symporter activity"/>
    <property type="evidence" value="ECO:0007669"/>
    <property type="project" value="InterPro"/>
</dbReference>
<dbReference type="Pfam" id="PF13347">
    <property type="entry name" value="MFS_2"/>
    <property type="match status" value="1"/>
</dbReference>
<feature type="transmembrane region" description="Helical" evidence="2">
    <location>
        <begin position="211"/>
        <end position="232"/>
    </location>
</feature>
<comment type="caution">
    <text evidence="3">The sequence shown here is derived from an EMBL/GenBank/DDBJ whole genome shotgun (WGS) entry which is preliminary data.</text>
</comment>
<sequence length="459" mass="51419">MDDDEFESTVQAIRTSPLPSYVNPVADLDMDNVDLSNGTTMEHEPGTEPRTAHAVRDVSGVQMIGYGIGHFYNDLCASMWFTYLMIYMEKVLKLHSSNAGFLMLIGQVTDAIATPLVGLLSDHSTLPHCIDRFGRRLSWHFLGTVLVTFSFPFVFNSCLPCTKDTWEGWTVLWFIPFIMLFQIGWAAVQISHLSLMVDLSDVESSRTSMNAIRYGASVIANVLVFALFAVLLQDIHEKSIIGPQDAHNFRNAAFVCTGVGLCVTLFFYAAIKEPRSTGRSRLNSFSSQVSERMYWSSWFKHAQFYQIALLYMFARLFINVSQVYFPFYITLSEDLSKQYVAIMPMVSFVSSFVVTAFLGISCVNKFFKLKILCAIAAILGVSNCGWMLMHVDLVQMYLISLLVGVSRTTFLVSSLGMTANMINRSTESGAFVYGAMSFLDKLSNGITYQIIELINPSCE</sequence>
<keyword evidence="4" id="KW-1185">Reference proteome</keyword>
<dbReference type="Proteomes" id="UP000298663">
    <property type="component" value="Chromosome X"/>
</dbReference>
<dbReference type="EMBL" id="AZBU02000001">
    <property type="protein sequence ID" value="TMS36203.1"/>
    <property type="molecule type" value="Genomic_DNA"/>
</dbReference>
<evidence type="ECO:0000256" key="1">
    <source>
        <dbReference type="ARBA" id="ARBA00008335"/>
    </source>
</evidence>
<dbReference type="GO" id="GO:0005886">
    <property type="term" value="C:plasma membrane"/>
    <property type="evidence" value="ECO:0007669"/>
    <property type="project" value="TreeGrafter"/>
</dbReference>
<evidence type="ECO:0000313" key="4">
    <source>
        <dbReference type="Proteomes" id="UP000298663"/>
    </source>
</evidence>
<feature type="transmembrane region" description="Helical" evidence="2">
    <location>
        <begin position="252"/>
        <end position="271"/>
    </location>
</feature>
<dbReference type="AlphaFoldDB" id="A0A4V6I811"/>
<feature type="transmembrane region" description="Helical" evidence="2">
    <location>
        <begin position="304"/>
        <end position="327"/>
    </location>
</feature>
<dbReference type="Gene3D" id="1.20.1250.20">
    <property type="entry name" value="MFS general substrate transporter like domains"/>
    <property type="match status" value="1"/>
</dbReference>
<dbReference type="EMBL" id="CM016762">
    <property type="protein sequence ID" value="TMS36203.1"/>
    <property type="molecule type" value="Genomic_DNA"/>
</dbReference>
<accession>A0A4V6I811</accession>
<comment type="similarity">
    <text evidence="1">Belongs to the major facilitator superfamily.</text>
</comment>
<dbReference type="STRING" id="34508.A0A4V6I811"/>
<feature type="transmembrane region" description="Helical" evidence="2">
    <location>
        <begin position="100"/>
        <end position="120"/>
    </location>
</feature>
<proteinExistence type="inferred from homology"/>
<feature type="transmembrane region" description="Helical" evidence="2">
    <location>
        <begin position="339"/>
        <end position="359"/>
    </location>
</feature>
<dbReference type="PANTHER" id="PTHR11328:SF28">
    <property type="entry name" value="MAJOR FACILITATOR SUPERFAMILY DOMAIN-CONTAINING PROTEIN 12"/>
    <property type="match status" value="1"/>
</dbReference>
<evidence type="ECO:0000256" key="2">
    <source>
        <dbReference type="SAM" id="Phobius"/>
    </source>
</evidence>
<keyword evidence="2" id="KW-0472">Membrane</keyword>
<feature type="transmembrane region" description="Helical" evidence="2">
    <location>
        <begin position="395"/>
        <end position="415"/>
    </location>
</feature>
<name>A0A4V6I811_STECR</name>
<gene>
    <name evidence="3" type="ORF">L596_003430</name>
</gene>
<evidence type="ECO:0000313" key="3">
    <source>
        <dbReference type="EMBL" id="TMS36203.1"/>
    </source>
</evidence>
<dbReference type="OrthoDB" id="1730117at2759"/>
<reference evidence="3 4" key="2">
    <citation type="journal article" date="2019" name="G3 (Bethesda)">
        <title>Hybrid Assembly of the Genome of the Entomopathogenic Nematode Steinernema carpocapsae Identifies the X-Chromosome.</title>
        <authorList>
            <person name="Serra L."/>
            <person name="Macchietto M."/>
            <person name="Macias-Munoz A."/>
            <person name="McGill C.J."/>
            <person name="Rodriguez I.M."/>
            <person name="Rodriguez B."/>
            <person name="Murad R."/>
            <person name="Mortazavi A."/>
        </authorList>
    </citation>
    <scope>NUCLEOTIDE SEQUENCE [LARGE SCALE GENOMIC DNA]</scope>
    <source>
        <strain evidence="3 4">ALL</strain>
    </source>
</reference>
<dbReference type="GO" id="GO:0008643">
    <property type="term" value="P:carbohydrate transport"/>
    <property type="evidence" value="ECO:0007669"/>
    <property type="project" value="InterPro"/>
</dbReference>
<keyword evidence="2" id="KW-0812">Transmembrane</keyword>
<feature type="transmembrane region" description="Helical" evidence="2">
    <location>
        <begin position="371"/>
        <end position="389"/>
    </location>
</feature>
<feature type="transmembrane region" description="Helical" evidence="2">
    <location>
        <begin position="141"/>
        <end position="159"/>
    </location>
</feature>
<organism evidence="3 4">
    <name type="scientific">Steinernema carpocapsae</name>
    <name type="common">Entomopathogenic nematode</name>
    <dbReference type="NCBI Taxonomy" id="34508"/>
    <lineage>
        <taxon>Eukaryota</taxon>
        <taxon>Metazoa</taxon>
        <taxon>Ecdysozoa</taxon>
        <taxon>Nematoda</taxon>
        <taxon>Chromadorea</taxon>
        <taxon>Rhabditida</taxon>
        <taxon>Tylenchina</taxon>
        <taxon>Panagrolaimomorpha</taxon>
        <taxon>Strongyloidoidea</taxon>
        <taxon>Steinernematidae</taxon>
        <taxon>Steinernema</taxon>
    </lineage>
</organism>
<dbReference type="InterPro" id="IPR039672">
    <property type="entry name" value="MFS_2"/>
</dbReference>
<evidence type="ECO:0008006" key="5">
    <source>
        <dbReference type="Google" id="ProtNLM"/>
    </source>
</evidence>